<evidence type="ECO:0000313" key="9">
    <source>
        <dbReference type="EMBL" id="PWR24227.1"/>
    </source>
</evidence>
<evidence type="ECO:0000256" key="7">
    <source>
        <dbReference type="SAM" id="SignalP"/>
    </source>
</evidence>
<protein>
    <recommendedName>
        <fullName evidence="8">JAB domain-containing protein</fullName>
    </recommendedName>
</protein>
<dbReference type="GO" id="GO:0006508">
    <property type="term" value="P:proteolysis"/>
    <property type="evidence" value="ECO:0007669"/>
    <property type="project" value="UniProtKB-KW"/>
</dbReference>
<reference evidence="9 10" key="1">
    <citation type="submission" date="2018-05" db="EMBL/GenBank/DDBJ databases">
        <title>Zavarzinia sp. HR-AS.</title>
        <authorList>
            <person name="Lee Y."/>
            <person name="Jeon C.O."/>
        </authorList>
    </citation>
    <scope>NUCLEOTIDE SEQUENCE [LARGE SCALE GENOMIC DNA]</scope>
    <source>
        <strain evidence="9 10">HR-AS</strain>
    </source>
</reference>
<comment type="caution">
    <text evidence="9">The sequence shown here is derived from an EMBL/GenBank/DDBJ whole genome shotgun (WGS) entry which is preliminary data.</text>
</comment>
<dbReference type="SUPFAM" id="SSF102712">
    <property type="entry name" value="JAB1/MPN domain"/>
    <property type="match status" value="1"/>
</dbReference>
<proteinExistence type="predicted"/>
<dbReference type="GO" id="GO:0008270">
    <property type="term" value="F:zinc ion binding"/>
    <property type="evidence" value="ECO:0007669"/>
    <property type="project" value="TreeGrafter"/>
</dbReference>
<dbReference type="AlphaFoldDB" id="A0A317EAS9"/>
<keyword evidence="5" id="KW-0482">Metalloprotease</keyword>
<keyword evidence="10" id="KW-1185">Reference proteome</keyword>
<dbReference type="OrthoDB" id="9802958at2"/>
<evidence type="ECO:0000259" key="8">
    <source>
        <dbReference type="Pfam" id="PF14464"/>
    </source>
</evidence>
<feature type="compositionally biased region" description="Basic and acidic residues" evidence="6">
    <location>
        <begin position="64"/>
        <end position="76"/>
    </location>
</feature>
<name>A0A317EAS9_9PROT</name>
<dbReference type="Proteomes" id="UP000245461">
    <property type="component" value="Unassembled WGS sequence"/>
</dbReference>
<keyword evidence="7" id="KW-0732">Signal</keyword>
<keyword evidence="4" id="KW-0862">Zinc</keyword>
<feature type="region of interest" description="Disordered" evidence="6">
    <location>
        <begin position="35"/>
        <end position="84"/>
    </location>
</feature>
<keyword evidence="1" id="KW-0645">Protease</keyword>
<evidence type="ECO:0000313" key="10">
    <source>
        <dbReference type="Proteomes" id="UP000245461"/>
    </source>
</evidence>
<dbReference type="Gene3D" id="3.40.140.10">
    <property type="entry name" value="Cytidine Deaminase, domain 2"/>
    <property type="match status" value="1"/>
</dbReference>
<dbReference type="PANTHER" id="PTHR34858:SF1">
    <property type="entry name" value="CYSO-CYSTEINE PEPTIDASE"/>
    <property type="match status" value="1"/>
</dbReference>
<keyword evidence="3" id="KW-0378">Hydrolase</keyword>
<keyword evidence="2" id="KW-0479">Metal-binding</keyword>
<evidence type="ECO:0000256" key="3">
    <source>
        <dbReference type="ARBA" id="ARBA00022801"/>
    </source>
</evidence>
<accession>A0A317EAS9</accession>
<dbReference type="GO" id="GO:0008235">
    <property type="term" value="F:metalloexopeptidase activity"/>
    <property type="evidence" value="ECO:0007669"/>
    <property type="project" value="TreeGrafter"/>
</dbReference>
<dbReference type="Pfam" id="PF14464">
    <property type="entry name" value="Prok-JAB"/>
    <property type="match status" value="1"/>
</dbReference>
<evidence type="ECO:0000256" key="4">
    <source>
        <dbReference type="ARBA" id="ARBA00022833"/>
    </source>
</evidence>
<evidence type="ECO:0000256" key="2">
    <source>
        <dbReference type="ARBA" id="ARBA00022723"/>
    </source>
</evidence>
<feature type="chain" id="PRO_5016353447" description="JAB domain-containing protein" evidence="7">
    <location>
        <begin position="20"/>
        <end position="174"/>
    </location>
</feature>
<dbReference type="InterPro" id="IPR051929">
    <property type="entry name" value="VirAsm_ModProt"/>
</dbReference>
<evidence type="ECO:0000256" key="6">
    <source>
        <dbReference type="SAM" id="MobiDB-lite"/>
    </source>
</evidence>
<dbReference type="PANTHER" id="PTHR34858">
    <property type="entry name" value="CYSO-CYSTEINE PEPTIDASE"/>
    <property type="match status" value="1"/>
</dbReference>
<gene>
    <name evidence="9" type="ORF">DKG74_08910</name>
</gene>
<dbReference type="InterPro" id="IPR028090">
    <property type="entry name" value="JAB_dom_prok"/>
</dbReference>
<dbReference type="CDD" id="cd08070">
    <property type="entry name" value="MPN_like"/>
    <property type="match status" value="1"/>
</dbReference>
<organism evidence="9 10">
    <name type="scientific">Zavarzinia aquatilis</name>
    <dbReference type="NCBI Taxonomy" id="2211142"/>
    <lineage>
        <taxon>Bacteria</taxon>
        <taxon>Pseudomonadati</taxon>
        <taxon>Pseudomonadota</taxon>
        <taxon>Alphaproteobacteria</taxon>
        <taxon>Rhodospirillales</taxon>
        <taxon>Zavarziniaceae</taxon>
        <taxon>Zavarzinia</taxon>
    </lineage>
</organism>
<dbReference type="EMBL" id="QGLE01000004">
    <property type="protein sequence ID" value="PWR24227.1"/>
    <property type="molecule type" value="Genomic_DNA"/>
</dbReference>
<evidence type="ECO:0000256" key="1">
    <source>
        <dbReference type="ARBA" id="ARBA00022670"/>
    </source>
</evidence>
<feature type="domain" description="JAB" evidence="8">
    <location>
        <begin position="9"/>
        <end position="159"/>
    </location>
</feature>
<feature type="signal peptide" evidence="7">
    <location>
        <begin position="1"/>
        <end position="19"/>
    </location>
</feature>
<dbReference type="RefSeq" id="WP_109904846.1">
    <property type="nucleotide sequence ID" value="NZ_QGLE01000004.1"/>
</dbReference>
<evidence type="ECO:0000256" key="5">
    <source>
        <dbReference type="ARBA" id="ARBA00023049"/>
    </source>
</evidence>
<sequence>MARALRLSAAALAALRAHAAAEHPREACGFLLGPAAEGLPPETRRPGAGRGLWTREAPFPSRDPGPRRDDAERGDAFADEALPSPNLAPDGALDTFEIDAALHLKLQREARAVGRRIVGLYHSHPASAPIPSPRDREGAYDHSLVWLIVGADGACRAWWPGPDGFCEAYLEVCP</sequence>